<dbReference type="InterPro" id="IPR050093">
    <property type="entry name" value="ABC_SmlMolc_Importer"/>
</dbReference>
<keyword evidence="4" id="KW-1278">Translocase</keyword>
<dbReference type="Pfam" id="PF00005">
    <property type="entry name" value="ABC_tran"/>
    <property type="match status" value="1"/>
</dbReference>
<dbReference type="GO" id="GO:0016887">
    <property type="term" value="F:ATP hydrolysis activity"/>
    <property type="evidence" value="ECO:0007669"/>
    <property type="project" value="InterPro"/>
</dbReference>
<dbReference type="NCBIfam" id="TIGR00968">
    <property type="entry name" value="3a0106s01"/>
    <property type="match status" value="1"/>
</dbReference>
<evidence type="ECO:0000256" key="5">
    <source>
        <dbReference type="ARBA" id="ARBA00023032"/>
    </source>
</evidence>
<dbReference type="RefSeq" id="WP_011520290.1">
    <property type="nucleotide sequence ID" value="NC_007984.1"/>
</dbReference>
<dbReference type="EC" id="3.6.3.25" evidence="7"/>
<dbReference type="CDD" id="cd03296">
    <property type="entry name" value="ABC_CysA_sulfate_importer"/>
    <property type="match status" value="1"/>
</dbReference>
<dbReference type="EMBL" id="CP000238">
    <property type="protein sequence ID" value="ABF14072.1"/>
    <property type="molecule type" value="Genomic_DNA"/>
</dbReference>
<keyword evidence="1" id="KW-0813">Transport</keyword>
<protein>
    <submittedName>
        <fullName evidence="7">Sulfate ABC transporter, ATP-binding protein</fullName>
        <ecNumber evidence="7">3.6.3.25</ecNumber>
    </submittedName>
</protein>
<dbReference type="STRING" id="374463.BCI_0079"/>
<keyword evidence="2" id="KW-0547">Nucleotide-binding</keyword>
<gene>
    <name evidence="7" type="primary">cysA</name>
    <name evidence="7" type="ordered locus">BCI_0079</name>
</gene>
<dbReference type="FunFam" id="3.40.50.300:FF:000227">
    <property type="entry name" value="Sulfate/thiosulfate import ATP-binding protein CysA"/>
    <property type="match status" value="1"/>
</dbReference>
<evidence type="ECO:0000313" key="7">
    <source>
        <dbReference type="EMBL" id="ABF14072.1"/>
    </source>
</evidence>
<dbReference type="InterPro" id="IPR003593">
    <property type="entry name" value="AAA+_ATPase"/>
</dbReference>
<dbReference type="SUPFAM" id="SSF50331">
    <property type="entry name" value="MOP-like"/>
    <property type="match status" value="1"/>
</dbReference>
<dbReference type="InterPro" id="IPR027417">
    <property type="entry name" value="P-loop_NTPase"/>
</dbReference>
<keyword evidence="7" id="KW-0378">Hydrolase</keyword>
<dbReference type="OrthoDB" id="9802264at2"/>
<sequence>MSITIENVSKFFDNTQVLNNISLDINSGQMVALLGPSGSGKTTLLRIIAGLEQHNSGYLRFSGKDVSRMHARDRNVGFVFQHYALFRHMTVANNIAFGLKVLPRRSRPNIKIINYKVTCLLEMIQLEHLANRYPSQLSGGQKQRVALARALAIEPEILLLDEPFGALDAQVRKELRRWLRKLHEELKFTSVFVTHDQEEAMEVADKVVVMSNGNIEQIGTPQDVWYEPASRFVLEFMGEVNHLEGEILGSQLFIGPHHWQLKSTISYQGKVDLFLRPWEIEVSKQLSIRCPLLVQTINVSPRGHYWQFTVQPLDWPQNMLTVIISRELPKLPSLGTRFYLGCYNARLYVSNQAISNDNKKIDNLGTMYDLLSKELTK</sequence>
<dbReference type="NCBIfam" id="NF008105">
    <property type="entry name" value="PRK10851.1"/>
    <property type="match status" value="1"/>
</dbReference>
<dbReference type="SUPFAM" id="SSF52540">
    <property type="entry name" value="P-loop containing nucleoside triphosphate hydrolases"/>
    <property type="match status" value="1"/>
</dbReference>
<dbReference type="SMART" id="SM00382">
    <property type="entry name" value="AAA"/>
    <property type="match status" value="1"/>
</dbReference>
<evidence type="ECO:0000313" key="8">
    <source>
        <dbReference type="Proteomes" id="UP000002427"/>
    </source>
</evidence>
<evidence type="ECO:0000256" key="1">
    <source>
        <dbReference type="ARBA" id="ARBA00022448"/>
    </source>
</evidence>
<evidence type="ECO:0000259" key="6">
    <source>
        <dbReference type="PROSITE" id="PS50893"/>
    </source>
</evidence>
<accession>Q1LU07</accession>
<evidence type="ECO:0000256" key="3">
    <source>
        <dbReference type="ARBA" id="ARBA00022840"/>
    </source>
</evidence>
<dbReference type="PANTHER" id="PTHR42781:SF4">
    <property type="entry name" value="SPERMIDINE_PUTRESCINE IMPORT ATP-BINDING PROTEIN POTA"/>
    <property type="match status" value="1"/>
</dbReference>
<feature type="domain" description="ABC transporter" evidence="6">
    <location>
        <begin position="3"/>
        <end position="237"/>
    </location>
</feature>
<dbReference type="PANTHER" id="PTHR42781">
    <property type="entry name" value="SPERMIDINE/PUTRESCINE IMPORT ATP-BINDING PROTEIN POTA"/>
    <property type="match status" value="1"/>
</dbReference>
<dbReference type="InterPro" id="IPR017871">
    <property type="entry name" value="ABC_transporter-like_CS"/>
</dbReference>
<dbReference type="PROSITE" id="PS00211">
    <property type="entry name" value="ABC_TRANSPORTER_1"/>
    <property type="match status" value="1"/>
</dbReference>
<dbReference type="InterPro" id="IPR005666">
    <property type="entry name" value="Sulph_transpt1"/>
</dbReference>
<dbReference type="InterPro" id="IPR003439">
    <property type="entry name" value="ABC_transporter-like_ATP-bd"/>
</dbReference>
<dbReference type="KEGG" id="bci:BCI_0079"/>
<keyword evidence="3 7" id="KW-0067">ATP-binding</keyword>
<dbReference type="PROSITE" id="PS50893">
    <property type="entry name" value="ABC_TRANSPORTER_2"/>
    <property type="match status" value="1"/>
</dbReference>
<dbReference type="GO" id="GO:0043190">
    <property type="term" value="C:ATP-binding cassette (ABC) transporter complex"/>
    <property type="evidence" value="ECO:0007669"/>
    <property type="project" value="InterPro"/>
</dbReference>
<dbReference type="HOGENOM" id="CLU_000604_1_1_6"/>
<dbReference type="Proteomes" id="UP000002427">
    <property type="component" value="Chromosome"/>
</dbReference>
<keyword evidence="8" id="KW-1185">Reference proteome</keyword>
<dbReference type="GO" id="GO:0015419">
    <property type="term" value="F:ABC-type sulfate transporter activity"/>
    <property type="evidence" value="ECO:0007669"/>
    <property type="project" value="InterPro"/>
</dbReference>
<dbReference type="Gene3D" id="3.40.50.300">
    <property type="entry name" value="P-loop containing nucleotide triphosphate hydrolases"/>
    <property type="match status" value="1"/>
</dbReference>
<dbReference type="AlphaFoldDB" id="Q1LU07"/>
<evidence type="ECO:0000256" key="4">
    <source>
        <dbReference type="ARBA" id="ARBA00022967"/>
    </source>
</evidence>
<reference evidence="7 8" key="1">
    <citation type="journal article" date="2006" name="PLoS Biol.">
        <title>Metabolic complementarity and genomics of the dual bacterial symbiosis of sharpshooters.</title>
        <authorList>
            <person name="Wu D."/>
            <person name="Daugherty S.C."/>
            <person name="Van Aken S.E."/>
            <person name="Pai G.H."/>
            <person name="Watkins K.L."/>
            <person name="Khouri H."/>
            <person name="Tallon L.J."/>
            <person name="Zaborsky J.M."/>
            <person name="Dunbar H.E."/>
            <person name="Tran P.L."/>
            <person name="Moran N.A."/>
            <person name="Eisen J.A."/>
        </authorList>
    </citation>
    <scope>NUCLEOTIDE SEQUENCE [LARGE SCALE GENOMIC DNA]</scope>
    <source>
        <strain evidence="7">Hc</strain>
    </source>
</reference>
<dbReference type="GO" id="GO:0005524">
    <property type="term" value="F:ATP binding"/>
    <property type="evidence" value="ECO:0007669"/>
    <property type="project" value="UniProtKB-KW"/>
</dbReference>
<organism evidence="7 8">
    <name type="scientific">Baumannia cicadellinicola subsp. Homalodisca coagulata</name>
    <dbReference type="NCBI Taxonomy" id="374463"/>
    <lineage>
        <taxon>Bacteria</taxon>
        <taxon>Pseudomonadati</taxon>
        <taxon>Pseudomonadota</taxon>
        <taxon>Gammaproteobacteria</taxon>
        <taxon>Candidatus Palibaumannia</taxon>
    </lineage>
</organism>
<proteinExistence type="predicted"/>
<name>Q1LU07_BAUCH</name>
<evidence type="ECO:0000256" key="2">
    <source>
        <dbReference type="ARBA" id="ARBA00022741"/>
    </source>
</evidence>
<keyword evidence="5" id="KW-0764">Sulfate transport</keyword>
<dbReference type="InterPro" id="IPR008995">
    <property type="entry name" value="Mo/tungstate-bd_C_term_dom"/>
</dbReference>